<dbReference type="Proteomes" id="UP001283361">
    <property type="component" value="Unassembled WGS sequence"/>
</dbReference>
<comment type="caution">
    <text evidence="1">The sequence shown here is derived from an EMBL/GenBank/DDBJ whole genome shotgun (WGS) entry which is preliminary data.</text>
</comment>
<gene>
    <name evidence="1" type="ORF">RRG08_053269</name>
</gene>
<name>A0AAE1API3_9GAST</name>
<keyword evidence="2" id="KW-1185">Reference proteome</keyword>
<proteinExistence type="predicted"/>
<sequence length="74" mass="8357">MAIRDGSLNWALALKSTWMIAKRGQEKVILNNQKGSMKTEEVKEEEVKEKSLPSDDVFAFAVQFSADWCGVMPH</sequence>
<reference evidence="1" key="1">
    <citation type="journal article" date="2023" name="G3 (Bethesda)">
        <title>A reference genome for the long-term kleptoplast-retaining sea slug Elysia crispata morphotype clarki.</title>
        <authorList>
            <person name="Eastman K.E."/>
            <person name="Pendleton A.L."/>
            <person name="Shaikh M.A."/>
            <person name="Suttiyut T."/>
            <person name="Ogas R."/>
            <person name="Tomko P."/>
            <person name="Gavelis G."/>
            <person name="Widhalm J.R."/>
            <person name="Wisecaver J.H."/>
        </authorList>
    </citation>
    <scope>NUCLEOTIDE SEQUENCE</scope>
    <source>
        <strain evidence="1">ECLA1</strain>
    </source>
</reference>
<evidence type="ECO:0000313" key="1">
    <source>
        <dbReference type="EMBL" id="KAK3790946.1"/>
    </source>
</evidence>
<protein>
    <submittedName>
        <fullName evidence="1">Uncharacterized protein</fullName>
    </submittedName>
</protein>
<evidence type="ECO:0000313" key="2">
    <source>
        <dbReference type="Proteomes" id="UP001283361"/>
    </source>
</evidence>
<organism evidence="1 2">
    <name type="scientific">Elysia crispata</name>
    <name type="common">lettuce slug</name>
    <dbReference type="NCBI Taxonomy" id="231223"/>
    <lineage>
        <taxon>Eukaryota</taxon>
        <taxon>Metazoa</taxon>
        <taxon>Spiralia</taxon>
        <taxon>Lophotrochozoa</taxon>
        <taxon>Mollusca</taxon>
        <taxon>Gastropoda</taxon>
        <taxon>Heterobranchia</taxon>
        <taxon>Euthyneura</taxon>
        <taxon>Panpulmonata</taxon>
        <taxon>Sacoglossa</taxon>
        <taxon>Placobranchoidea</taxon>
        <taxon>Plakobranchidae</taxon>
        <taxon>Elysia</taxon>
    </lineage>
</organism>
<dbReference type="EMBL" id="JAWDGP010001500">
    <property type="protein sequence ID" value="KAK3790946.1"/>
    <property type="molecule type" value="Genomic_DNA"/>
</dbReference>
<accession>A0AAE1API3</accession>
<dbReference type="AlphaFoldDB" id="A0AAE1API3"/>